<dbReference type="Proteomes" id="UP000321307">
    <property type="component" value="Unassembled WGS sequence"/>
</dbReference>
<name>A0A9X9BZW9_9GAMM</name>
<dbReference type="InterPro" id="IPR009228">
    <property type="entry name" value="Capsid_scaffold_GpO"/>
</dbReference>
<evidence type="ECO:0000313" key="3">
    <source>
        <dbReference type="Proteomes" id="UP000321307"/>
    </source>
</evidence>
<evidence type="ECO:0000256" key="1">
    <source>
        <dbReference type="SAM" id="MobiDB-lite"/>
    </source>
</evidence>
<feature type="region of interest" description="Disordered" evidence="1">
    <location>
        <begin position="244"/>
        <end position="268"/>
    </location>
</feature>
<dbReference type="RefSeq" id="WP_147838689.1">
    <property type="nucleotide sequence ID" value="NZ_VOUP01000012.1"/>
</dbReference>
<proteinExistence type="predicted"/>
<comment type="caution">
    <text evidence="2">The sequence shown here is derived from an EMBL/GenBank/DDBJ whole genome shotgun (WGS) entry which is preliminary data.</text>
</comment>
<evidence type="ECO:0000313" key="2">
    <source>
        <dbReference type="EMBL" id="TXE26920.1"/>
    </source>
</evidence>
<protein>
    <submittedName>
        <fullName evidence="2">GPO family capsid scaffolding protein</fullName>
    </submittedName>
</protein>
<organism evidence="2 3">
    <name type="scientific">Serratia ureilytica</name>
    <dbReference type="NCBI Taxonomy" id="300181"/>
    <lineage>
        <taxon>Bacteria</taxon>
        <taxon>Pseudomonadati</taxon>
        <taxon>Pseudomonadota</taxon>
        <taxon>Gammaproteobacteria</taxon>
        <taxon>Enterobacterales</taxon>
        <taxon>Yersiniaceae</taxon>
        <taxon>Serratia</taxon>
    </lineage>
</organism>
<gene>
    <name evidence="2" type="ORF">FOT63_18475</name>
</gene>
<dbReference type="EMBL" id="VOUP01000012">
    <property type="protein sequence ID" value="TXE26920.1"/>
    <property type="molecule type" value="Genomic_DNA"/>
</dbReference>
<feature type="compositionally biased region" description="Polar residues" evidence="1">
    <location>
        <begin position="244"/>
        <end position="253"/>
    </location>
</feature>
<dbReference type="AlphaFoldDB" id="A0A9X9BZW9"/>
<accession>A0A9X9BZW9</accession>
<dbReference type="Pfam" id="PF05929">
    <property type="entry name" value="Phage_GPO"/>
    <property type="match status" value="1"/>
</dbReference>
<reference evidence="2 3" key="1">
    <citation type="submission" date="2019-07" db="EMBL/GenBank/DDBJ databases">
        <title>Serratia strains were isolated from fresh produce.</title>
        <authorList>
            <person name="Cho G.-S."/>
            <person name="Stein M."/>
            <person name="Lee W."/>
            <person name="Suh S.H."/>
            <person name="Franz C.M.A.P."/>
        </authorList>
    </citation>
    <scope>NUCLEOTIDE SEQUENCE [LARGE SCALE GENOMIC DNA]</scope>
    <source>
        <strain evidence="2 3">S17</strain>
    </source>
</reference>
<sequence>MPKVSKKFRVVTEGTTVDGRIVQRNHIQEMAETYNPSVYGARVNLEHLVSAVPNSIFRCYGDVQSVTAEEITDGPLAGKLALCATVKAEDSLVNLLSSSQKVYPSVEFYSKFADTGKAYLVGLGFTDTPASLGTEIMRFNRLPQEHMFATGDEVHVEFEDDRPANDPAPGIFSRVKAMFGARDKQTDERFIDVQNAIELMAEHHQQLAERVNTLSKNSSTPGTTELETKVSTLTTDLAELKKTLSTTDQSQQHRPLATGGDTYVKTDC</sequence>